<dbReference type="AlphaFoldDB" id="A0A183V7U2"/>
<dbReference type="WBParaSite" id="TCNE_0001681301-mRNA-1">
    <property type="protein sequence ID" value="TCNE_0001681301-mRNA-1"/>
    <property type="gene ID" value="TCNE_0001681301"/>
</dbReference>
<evidence type="ECO:0000313" key="2">
    <source>
        <dbReference type="WBParaSite" id="TCNE_0001681301-mRNA-1"/>
    </source>
</evidence>
<reference evidence="2" key="1">
    <citation type="submission" date="2016-06" db="UniProtKB">
        <authorList>
            <consortium name="WormBaseParasite"/>
        </authorList>
    </citation>
    <scope>IDENTIFICATION</scope>
</reference>
<name>A0A183V7U2_TOXCA</name>
<proteinExistence type="predicted"/>
<protein>
    <submittedName>
        <fullName evidence="2">RNA polymerase</fullName>
    </submittedName>
</protein>
<accession>A0A183V7U2</accession>
<evidence type="ECO:0000313" key="1">
    <source>
        <dbReference type="Proteomes" id="UP000050794"/>
    </source>
</evidence>
<organism evidence="1 2">
    <name type="scientific">Toxocara canis</name>
    <name type="common">Canine roundworm</name>
    <dbReference type="NCBI Taxonomy" id="6265"/>
    <lineage>
        <taxon>Eukaryota</taxon>
        <taxon>Metazoa</taxon>
        <taxon>Ecdysozoa</taxon>
        <taxon>Nematoda</taxon>
        <taxon>Chromadorea</taxon>
        <taxon>Rhabditida</taxon>
        <taxon>Spirurina</taxon>
        <taxon>Ascaridomorpha</taxon>
        <taxon>Ascaridoidea</taxon>
        <taxon>Toxocaridae</taxon>
        <taxon>Toxocara</taxon>
    </lineage>
</organism>
<dbReference type="Proteomes" id="UP000050794">
    <property type="component" value="Unassembled WGS sequence"/>
</dbReference>
<sequence>LDEMLPLDAIHMRLVRYMIVGRRCGAPTV</sequence>
<keyword evidence="1" id="KW-1185">Reference proteome</keyword>